<dbReference type="InterPro" id="IPR002559">
    <property type="entry name" value="Transposase_11"/>
</dbReference>
<proteinExistence type="predicted"/>
<dbReference type="Proteomes" id="UP000628775">
    <property type="component" value="Unassembled WGS sequence"/>
</dbReference>
<protein>
    <recommendedName>
        <fullName evidence="1">Transposase IS4-like domain-containing protein</fullName>
    </recommendedName>
</protein>
<keyword evidence="3" id="KW-1185">Reference proteome</keyword>
<dbReference type="Pfam" id="PF01609">
    <property type="entry name" value="DDE_Tnp_1"/>
    <property type="match status" value="1"/>
</dbReference>
<dbReference type="GO" id="GO:0006313">
    <property type="term" value="P:DNA transposition"/>
    <property type="evidence" value="ECO:0007669"/>
    <property type="project" value="InterPro"/>
</dbReference>
<dbReference type="GO" id="GO:0003677">
    <property type="term" value="F:DNA binding"/>
    <property type="evidence" value="ECO:0007669"/>
    <property type="project" value="InterPro"/>
</dbReference>
<sequence>MQEAHLPIFEKKIEAQLDVSLDELRATLPQNPQWGVKKNSEGKNVFWYGYKAHLAVGTQSQYILQSLFSSGNLNDGKAAIPLLKGIAERLSLPSLNYAMMDAGYDFEPIYAQNHRIGLQSVIAYNKRNEPEPIGFDKHFAPTCVREHSYRYDSYDAKYATLKYTRPRECVECPLAQDGLCQKVYKVKITTDLRRYTAPARGSKAWKTLFKQRTAVERVNAYLKEYFQLNNVRYRTGKRVRVHFNLVTLVYNASKLACDRINATLNQQAA</sequence>
<dbReference type="EMBL" id="BMIR01000001">
    <property type="protein sequence ID" value="GGE28088.1"/>
    <property type="molecule type" value="Genomic_DNA"/>
</dbReference>
<reference evidence="2" key="2">
    <citation type="submission" date="2020-09" db="EMBL/GenBank/DDBJ databases">
        <authorList>
            <person name="Sun Q."/>
            <person name="Zhou Y."/>
        </authorList>
    </citation>
    <scope>NUCLEOTIDE SEQUENCE</scope>
    <source>
        <strain evidence="2">CGMCC 1.15371</strain>
    </source>
</reference>
<dbReference type="GO" id="GO:0004803">
    <property type="term" value="F:transposase activity"/>
    <property type="evidence" value="ECO:0007669"/>
    <property type="project" value="InterPro"/>
</dbReference>
<accession>A0A8J2VJT9</accession>
<evidence type="ECO:0000313" key="2">
    <source>
        <dbReference type="EMBL" id="GGE28088.1"/>
    </source>
</evidence>
<organism evidence="2 3">
    <name type="scientific">Pullulanibacillus camelliae</name>
    <dbReference type="NCBI Taxonomy" id="1707096"/>
    <lineage>
        <taxon>Bacteria</taxon>
        <taxon>Bacillati</taxon>
        <taxon>Bacillota</taxon>
        <taxon>Bacilli</taxon>
        <taxon>Bacillales</taxon>
        <taxon>Sporolactobacillaceae</taxon>
        <taxon>Pullulanibacillus</taxon>
    </lineage>
</organism>
<reference evidence="2" key="1">
    <citation type="journal article" date="2014" name="Int. J. Syst. Evol. Microbiol.">
        <title>Complete genome sequence of Corynebacterium casei LMG S-19264T (=DSM 44701T), isolated from a smear-ripened cheese.</title>
        <authorList>
            <consortium name="US DOE Joint Genome Institute (JGI-PGF)"/>
            <person name="Walter F."/>
            <person name="Albersmeier A."/>
            <person name="Kalinowski J."/>
            <person name="Ruckert C."/>
        </authorList>
    </citation>
    <scope>NUCLEOTIDE SEQUENCE</scope>
    <source>
        <strain evidence="2">CGMCC 1.15371</strain>
    </source>
</reference>
<evidence type="ECO:0000313" key="3">
    <source>
        <dbReference type="Proteomes" id="UP000628775"/>
    </source>
</evidence>
<evidence type="ECO:0000259" key="1">
    <source>
        <dbReference type="Pfam" id="PF01609"/>
    </source>
</evidence>
<comment type="caution">
    <text evidence="2">The sequence shown here is derived from an EMBL/GenBank/DDBJ whole genome shotgun (WGS) entry which is preliminary data.</text>
</comment>
<dbReference type="AlphaFoldDB" id="A0A8J2VJT9"/>
<feature type="domain" description="Transposase IS4-like" evidence="1">
    <location>
        <begin position="26"/>
        <end position="251"/>
    </location>
</feature>
<gene>
    <name evidence="2" type="ORF">GCM10011391_03250</name>
</gene>
<name>A0A8J2VJT9_9BACL</name>